<dbReference type="OrthoDB" id="5405745at2759"/>
<dbReference type="GO" id="GO:0005262">
    <property type="term" value="F:calcium channel activity"/>
    <property type="evidence" value="ECO:0007669"/>
    <property type="project" value="InterPro"/>
</dbReference>
<dbReference type="AlphaFoldDB" id="A0A0F8B4Y5"/>
<dbReference type="PANTHER" id="PTHR39142:SF1">
    <property type="entry name" value="AEL197CP"/>
    <property type="match status" value="1"/>
</dbReference>
<dbReference type="EMBL" id="LBBL01000093">
    <property type="protein sequence ID" value="KKF95480.1"/>
    <property type="molecule type" value="Genomic_DNA"/>
</dbReference>
<feature type="chain" id="PRO_5002527726" evidence="1">
    <location>
        <begin position="25"/>
        <end position="678"/>
    </location>
</feature>
<dbReference type="Gene3D" id="1.10.2000.10">
    <property type="entry name" value="Frizzled cysteine-rich domain"/>
    <property type="match status" value="1"/>
</dbReference>
<evidence type="ECO:0000313" key="2">
    <source>
        <dbReference type="EMBL" id="KKF95480.1"/>
    </source>
</evidence>
<gene>
    <name evidence="2" type="primary">ehs1</name>
    <name evidence="2" type="ORF">CFO_g2169</name>
</gene>
<evidence type="ECO:0000313" key="3">
    <source>
        <dbReference type="Proteomes" id="UP000034841"/>
    </source>
</evidence>
<keyword evidence="3" id="KW-1185">Reference proteome</keyword>
<feature type="signal peptide" evidence="1">
    <location>
        <begin position="1"/>
        <end position="24"/>
    </location>
</feature>
<dbReference type="PANTHER" id="PTHR39142">
    <property type="entry name" value="MID1P"/>
    <property type="match status" value="1"/>
</dbReference>
<keyword evidence="1" id="KW-0732">Signal</keyword>
<dbReference type="GO" id="GO:0098703">
    <property type="term" value="P:calcium ion import across plasma membrane"/>
    <property type="evidence" value="ECO:0007669"/>
    <property type="project" value="InterPro"/>
</dbReference>
<protein>
    <submittedName>
        <fullName evidence="2">Calcium influx-promoting protein ehs1</fullName>
    </submittedName>
</protein>
<reference evidence="2 3" key="1">
    <citation type="submission" date="2015-04" db="EMBL/GenBank/DDBJ databases">
        <title>Genome sequence of Ceratocystis platani, a major pathogen of plane trees.</title>
        <authorList>
            <person name="Belbahri L."/>
        </authorList>
    </citation>
    <scope>NUCLEOTIDE SEQUENCE [LARGE SCALE GENOMIC DNA]</scope>
    <source>
        <strain evidence="2 3">CFO</strain>
    </source>
</reference>
<name>A0A0F8B4Y5_CERFI</name>
<dbReference type="InterPro" id="IPR024338">
    <property type="entry name" value="MID1/Yam8"/>
</dbReference>
<accession>A0A0F8B4Y5</accession>
<dbReference type="Pfam" id="PF12929">
    <property type="entry name" value="Mid1"/>
    <property type="match status" value="1"/>
</dbReference>
<sequence length="678" mass="72371">MLLGSLPSRLALGILALSFAPVSALTSGTSPPIDQSLPGLSANPADSLRLAARIASPPLDIDGQPNPSIVKRYESEFALDGLLDRSIVGRAEPVATVIPNNVPQRLTLDVNETVIMMFELSASNPTSTLSASASATATGSLSSSAAATESASADLAKRGEDGLDLGEEEEDYDKHWSPEGLLKRATETVYISANTCLQPTGNNDNVTAPPPQLTMYISTSPENTSPGPNSTNNTQVINFTQGALMYNTTTSSSLYFSIVTPSNLTNHTGSWQFEIAVSTDGFYHRYVASEQRLFWVDSDAEAAVLTTGNLTMNSNASLVNEIMEGTPPYVLFADTAANLEGLRYSYCGLQTYAAFASERNDEATDDNVAVTMTQRSGGHPKQQFYIGNLEAKTTYYGIAVQVAEIPGNATQQYGKVKVSRDVAGTSGRIGGGGVVYARTPFETKEGTTCRIITGLEFCSDTEYAVPSNIDKYSMTELASLYDDYAAEKYEIFEKALAQSACEANPAGRYSLVRTCDDCRKAYKQWLCSVVIPRCEDYDSANLDSHIRNANTPFPNGTSLPESVIDGLSQHPLGPAFMSARNADINDVIEPGPYREILPCDDLCYDIVQSCPSALEFGCPLRGSTQYESSYAQKNNSKALACNFPGALHQASPAPGRLAVGTGALAMAMVLAVGAMLAV</sequence>
<organism evidence="2 3">
    <name type="scientific">Ceratocystis fimbriata f. sp. platani</name>
    <dbReference type="NCBI Taxonomy" id="88771"/>
    <lineage>
        <taxon>Eukaryota</taxon>
        <taxon>Fungi</taxon>
        <taxon>Dikarya</taxon>
        <taxon>Ascomycota</taxon>
        <taxon>Pezizomycotina</taxon>
        <taxon>Sordariomycetes</taxon>
        <taxon>Hypocreomycetidae</taxon>
        <taxon>Microascales</taxon>
        <taxon>Ceratocystidaceae</taxon>
        <taxon>Ceratocystis</taxon>
    </lineage>
</organism>
<dbReference type="Proteomes" id="UP000034841">
    <property type="component" value="Unassembled WGS sequence"/>
</dbReference>
<evidence type="ECO:0000256" key="1">
    <source>
        <dbReference type="SAM" id="SignalP"/>
    </source>
</evidence>
<comment type="caution">
    <text evidence="2">The sequence shown here is derived from an EMBL/GenBank/DDBJ whole genome shotgun (WGS) entry which is preliminary data.</text>
</comment>
<dbReference type="InterPro" id="IPR036790">
    <property type="entry name" value="Frizzled_dom_sf"/>
</dbReference>
<proteinExistence type="predicted"/>